<dbReference type="GO" id="GO:0005634">
    <property type="term" value="C:nucleus"/>
    <property type="evidence" value="ECO:0007669"/>
    <property type="project" value="TreeGrafter"/>
</dbReference>
<keyword evidence="5" id="KW-0788">Thiol protease</keyword>
<dbReference type="SUPFAM" id="SSF54001">
    <property type="entry name" value="Cysteine proteinases"/>
    <property type="match status" value="1"/>
</dbReference>
<evidence type="ECO:0000256" key="3">
    <source>
        <dbReference type="ARBA" id="ARBA00022833"/>
    </source>
</evidence>
<evidence type="ECO:0000313" key="9">
    <source>
        <dbReference type="EMBL" id="CAE0479432.1"/>
    </source>
</evidence>
<name>A0A7S3QJT8_9STRA</name>
<comment type="similarity">
    <text evidence="5">Belongs to the peptidase C19 family.</text>
</comment>
<feature type="region of interest" description="Disordered" evidence="6">
    <location>
        <begin position="167"/>
        <end position="186"/>
    </location>
</feature>
<evidence type="ECO:0000256" key="2">
    <source>
        <dbReference type="ARBA" id="ARBA00022771"/>
    </source>
</evidence>
<dbReference type="PANTHER" id="PTHR24006">
    <property type="entry name" value="UBIQUITIN CARBOXYL-TERMINAL HYDROLASE"/>
    <property type="match status" value="1"/>
</dbReference>
<keyword evidence="1" id="KW-0479">Metal-binding</keyword>
<protein>
    <recommendedName>
        <fullName evidence="5">Ubiquitin carboxyl-terminal hydrolase</fullName>
        <ecNumber evidence="5">3.4.19.12</ecNumber>
    </recommendedName>
</protein>
<dbReference type="GO" id="GO:0016579">
    <property type="term" value="P:protein deubiquitination"/>
    <property type="evidence" value="ECO:0007669"/>
    <property type="project" value="InterPro"/>
</dbReference>
<dbReference type="Pfam" id="PF00443">
    <property type="entry name" value="UCH"/>
    <property type="match status" value="1"/>
</dbReference>
<dbReference type="GO" id="GO:0005829">
    <property type="term" value="C:cytosol"/>
    <property type="evidence" value="ECO:0007669"/>
    <property type="project" value="TreeGrafter"/>
</dbReference>
<comment type="catalytic activity">
    <reaction evidence="5">
        <text>Thiol-dependent hydrolysis of ester, thioester, amide, peptide and isopeptide bonds formed by the C-terminal Gly of ubiquitin (a 76-residue protein attached to proteins as an intracellular targeting signal).</text>
        <dbReference type="EC" id="3.4.19.12"/>
    </reaction>
</comment>
<feature type="domain" description="USP" evidence="7">
    <location>
        <begin position="447"/>
        <end position="873"/>
    </location>
</feature>
<dbReference type="Gene3D" id="3.30.40.10">
    <property type="entry name" value="Zinc/RING finger domain, C3HC4 (zinc finger)"/>
    <property type="match status" value="1"/>
</dbReference>
<feature type="compositionally biased region" description="Basic and acidic residues" evidence="6">
    <location>
        <begin position="167"/>
        <end position="177"/>
    </location>
</feature>
<dbReference type="PROSITE" id="PS00972">
    <property type="entry name" value="USP_1"/>
    <property type="match status" value="1"/>
</dbReference>
<keyword evidence="3" id="KW-0862">Zinc</keyword>
<reference evidence="9" key="1">
    <citation type="submission" date="2021-01" db="EMBL/GenBank/DDBJ databases">
        <authorList>
            <person name="Corre E."/>
            <person name="Pelletier E."/>
            <person name="Niang G."/>
            <person name="Scheremetjew M."/>
            <person name="Finn R."/>
            <person name="Kale V."/>
            <person name="Holt S."/>
            <person name="Cochrane G."/>
            <person name="Meng A."/>
            <person name="Brown T."/>
            <person name="Cohen L."/>
        </authorList>
    </citation>
    <scope>NUCLEOTIDE SEQUENCE</scope>
    <source>
        <strain evidence="9">MM31A-1</strain>
    </source>
</reference>
<dbReference type="PROSITE" id="PS50271">
    <property type="entry name" value="ZF_UBP"/>
    <property type="match status" value="1"/>
</dbReference>
<evidence type="ECO:0000256" key="1">
    <source>
        <dbReference type="ARBA" id="ARBA00022723"/>
    </source>
</evidence>
<dbReference type="InterPro" id="IPR038765">
    <property type="entry name" value="Papain-like_cys_pep_sf"/>
</dbReference>
<dbReference type="EC" id="3.4.19.12" evidence="5"/>
<feature type="domain" description="UBP-type" evidence="8">
    <location>
        <begin position="221"/>
        <end position="336"/>
    </location>
</feature>
<proteinExistence type="inferred from homology"/>
<dbReference type="InterPro" id="IPR001607">
    <property type="entry name" value="Znf_UBP"/>
</dbReference>
<dbReference type="InterPro" id="IPR001394">
    <property type="entry name" value="Peptidase_C19_UCH"/>
</dbReference>
<dbReference type="AlphaFoldDB" id="A0A7S3QJT8"/>
<dbReference type="PANTHER" id="PTHR24006:SF827">
    <property type="entry name" value="UBIQUITIN CARBOXYL-TERMINAL HYDROLASE 34"/>
    <property type="match status" value="1"/>
</dbReference>
<dbReference type="GO" id="GO:0008270">
    <property type="term" value="F:zinc ion binding"/>
    <property type="evidence" value="ECO:0007669"/>
    <property type="project" value="UniProtKB-KW"/>
</dbReference>
<organism evidence="9">
    <name type="scientific">Chaetoceros debilis</name>
    <dbReference type="NCBI Taxonomy" id="122233"/>
    <lineage>
        <taxon>Eukaryota</taxon>
        <taxon>Sar</taxon>
        <taxon>Stramenopiles</taxon>
        <taxon>Ochrophyta</taxon>
        <taxon>Bacillariophyta</taxon>
        <taxon>Coscinodiscophyceae</taxon>
        <taxon>Chaetocerotophycidae</taxon>
        <taxon>Chaetocerotales</taxon>
        <taxon>Chaetocerotaceae</taxon>
        <taxon>Chaetoceros</taxon>
    </lineage>
</organism>
<keyword evidence="2 4" id="KW-0863">Zinc-finger</keyword>
<evidence type="ECO:0000259" key="7">
    <source>
        <dbReference type="PROSITE" id="PS50235"/>
    </source>
</evidence>
<dbReference type="InterPro" id="IPR013083">
    <property type="entry name" value="Znf_RING/FYVE/PHD"/>
</dbReference>
<dbReference type="Pfam" id="PF02148">
    <property type="entry name" value="zf-UBP"/>
    <property type="match status" value="1"/>
</dbReference>
<keyword evidence="5" id="KW-0378">Hydrolase</keyword>
<dbReference type="SUPFAM" id="SSF57850">
    <property type="entry name" value="RING/U-box"/>
    <property type="match status" value="1"/>
</dbReference>
<keyword evidence="5" id="KW-0833">Ubl conjugation pathway</keyword>
<evidence type="ECO:0000256" key="6">
    <source>
        <dbReference type="SAM" id="MobiDB-lite"/>
    </source>
</evidence>
<dbReference type="InterPro" id="IPR028889">
    <property type="entry name" value="USP"/>
</dbReference>
<keyword evidence="5" id="KW-0645">Protease</keyword>
<dbReference type="PROSITE" id="PS00973">
    <property type="entry name" value="USP_2"/>
    <property type="match status" value="1"/>
</dbReference>
<evidence type="ECO:0000256" key="5">
    <source>
        <dbReference type="RuleBase" id="RU366025"/>
    </source>
</evidence>
<dbReference type="Gene3D" id="3.90.70.10">
    <property type="entry name" value="Cysteine proteinases"/>
    <property type="match status" value="1"/>
</dbReference>
<evidence type="ECO:0000259" key="8">
    <source>
        <dbReference type="PROSITE" id="PS50271"/>
    </source>
</evidence>
<dbReference type="InterPro" id="IPR018200">
    <property type="entry name" value="USP_CS"/>
</dbReference>
<evidence type="ECO:0000256" key="4">
    <source>
        <dbReference type="PROSITE-ProRule" id="PRU00502"/>
    </source>
</evidence>
<dbReference type="EMBL" id="HBIO01031685">
    <property type="protein sequence ID" value="CAE0479432.1"/>
    <property type="molecule type" value="Transcribed_RNA"/>
</dbReference>
<dbReference type="InterPro" id="IPR050164">
    <property type="entry name" value="Peptidase_C19"/>
</dbReference>
<accession>A0A7S3QJT8</accession>
<sequence length="874" mass="98785">MSPSSLRKTSSNLCKLNAVVMTTSMIPVPKELLAQKKKPCDSSAREPPLFPDDSFATALTADMCRCPHIDAYLPKYLDSKILGLDLNGESHSQNCFSTNKRQRKNRISDVHLESILPCNNINGNINSETKSTPTLPLKTNSVNNSGLPELYSPLHLASLDEDIDAKGGKDSIKERSYQQKQSRKHEMTDNILKSNQHDEDINRALLRVERWLEVIRENRLQYWRHQNTPLTTSKDPFSCNHCLKKTFSNRKIPRGDALMQCLDCSMVGCGPTSLSSDSYTRRHIQQHFLLSGHSFGITCGPKGEIFCMKCGDFVSHEIFSREIQLAIIEARIPWLSWDRRSRLQRSFGFGDENEDFILFPNDDRHDEDPSLVRENRVGWRGFRATYPDPIPDELISAARITLHRLRLFHGEAPINDAYLTLDASSSKLALQQRSRNLSQFWMFDCPVGIYNAGNICYISSVMQCIFNLRKVQQYFLLDVKHDHKACKILRSTPKKNGVKSVSCLACEMDRLMLRYYSSANGIAVCPLIDDAIDPSITANAIVDSGISCNAPDSHATITSHIQSQKGMPVNPSDFLVAAWKSNDMLHLAGNEQHDAHEFLQAYLGIIDKDCKRFRKSITKPLDTNIPGTIKSILPDPTNDSLNNLDSLSSLFEGSLRSVLMCDECGYKRSHLEPFLNVSLSLPTAKSTETSRTGNRRRSLRIDVQTCIDNFTAAEPLSDSLVCSWCKTKTCHYTQHTFSKLPEILCLHLKRFDAASNKKIDEPVSFPSTLDMGSYLPHWREIEQIQVKSSSGLGKPTTKLKQEMPTVYPAKLYDLCGTINHSGTLNQGHYVSNVKIDKGWFICNDEQINKVSKEDSEKVVVKSEEVYMMFYSRRT</sequence>
<dbReference type="GO" id="GO:0004843">
    <property type="term" value="F:cysteine-type deubiquitinase activity"/>
    <property type="evidence" value="ECO:0007669"/>
    <property type="project" value="UniProtKB-UniRule"/>
</dbReference>
<gene>
    <name evidence="9" type="ORF">CDEB00056_LOCUS24286</name>
</gene>
<dbReference type="PROSITE" id="PS50235">
    <property type="entry name" value="USP_3"/>
    <property type="match status" value="1"/>
</dbReference>
<dbReference type="GO" id="GO:0006508">
    <property type="term" value="P:proteolysis"/>
    <property type="evidence" value="ECO:0007669"/>
    <property type="project" value="UniProtKB-KW"/>
</dbReference>